<evidence type="ECO:0000256" key="8">
    <source>
        <dbReference type="ARBA" id="ARBA00023224"/>
    </source>
</evidence>
<feature type="transmembrane region" description="Helical" evidence="9">
    <location>
        <begin position="635"/>
        <end position="654"/>
    </location>
</feature>
<dbReference type="GO" id="GO:0038039">
    <property type="term" value="C:G protein-coupled receptor heterodimeric complex"/>
    <property type="evidence" value="ECO:0007669"/>
    <property type="project" value="TreeGrafter"/>
</dbReference>
<dbReference type="OrthoDB" id="167531at2759"/>
<evidence type="ECO:0000256" key="5">
    <source>
        <dbReference type="ARBA" id="ARBA00023136"/>
    </source>
</evidence>
<proteinExistence type="predicted"/>
<dbReference type="PANTHER" id="PTHR10519">
    <property type="entry name" value="GABA-B RECEPTOR"/>
    <property type="match status" value="1"/>
</dbReference>
<accession>A0A6A4ZZR7</accession>
<keyword evidence="5 9" id="KW-0472">Membrane</keyword>
<feature type="domain" description="G-protein coupled receptors family 3 profile" evidence="10">
    <location>
        <begin position="606"/>
        <end position="807"/>
    </location>
</feature>
<keyword evidence="2 9" id="KW-0812">Transmembrane</keyword>
<dbReference type="Pfam" id="PF00003">
    <property type="entry name" value="7tm_3"/>
    <property type="match status" value="1"/>
</dbReference>
<keyword evidence="8" id="KW-0807">Transducer</keyword>
<protein>
    <recommendedName>
        <fullName evidence="10">G-protein coupled receptors family 3 profile domain-containing protein</fullName>
    </recommendedName>
</protein>
<feature type="transmembrane region" description="Helical" evidence="9">
    <location>
        <begin position="708"/>
        <end position="729"/>
    </location>
</feature>
<keyword evidence="7" id="KW-0325">Glycoprotein</keyword>
<dbReference type="InterPro" id="IPR002455">
    <property type="entry name" value="GPCR3_GABA-B"/>
</dbReference>
<feature type="transmembrane region" description="Helical" evidence="9">
    <location>
        <begin position="599"/>
        <end position="623"/>
    </location>
</feature>
<feature type="transmembrane region" description="Helical" evidence="9">
    <location>
        <begin position="666"/>
        <end position="687"/>
    </location>
</feature>
<comment type="caution">
    <text evidence="11">The sequence shown here is derived from an EMBL/GenBank/DDBJ whole genome shotgun (WGS) entry which is preliminary data.</text>
</comment>
<evidence type="ECO:0000256" key="4">
    <source>
        <dbReference type="ARBA" id="ARBA00023040"/>
    </source>
</evidence>
<gene>
    <name evidence="11" type="ORF">As57867_001652</name>
</gene>
<dbReference type="AlphaFoldDB" id="A0A6A4ZZR7"/>
<evidence type="ECO:0000256" key="7">
    <source>
        <dbReference type="ARBA" id="ARBA00023180"/>
    </source>
</evidence>
<evidence type="ECO:0000256" key="2">
    <source>
        <dbReference type="ARBA" id="ARBA00022692"/>
    </source>
</evidence>
<dbReference type="InterPro" id="IPR017978">
    <property type="entry name" value="GPCR_3_C"/>
</dbReference>
<organism evidence="11">
    <name type="scientific">Aphanomyces stellatus</name>
    <dbReference type="NCBI Taxonomy" id="120398"/>
    <lineage>
        <taxon>Eukaryota</taxon>
        <taxon>Sar</taxon>
        <taxon>Stramenopiles</taxon>
        <taxon>Oomycota</taxon>
        <taxon>Saprolegniomycetes</taxon>
        <taxon>Saprolegniales</taxon>
        <taxon>Verrucalvaceae</taxon>
        <taxon>Aphanomyces</taxon>
    </lineage>
</organism>
<name>A0A6A4ZZR7_9STRA</name>
<dbReference type="PROSITE" id="PS50259">
    <property type="entry name" value="G_PROTEIN_RECEP_F3_4"/>
    <property type="match status" value="1"/>
</dbReference>
<evidence type="ECO:0000256" key="9">
    <source>
        <dbReference type="SAM" id="Phobius"/>
    </source>
</evidence>
<feature type="transmembrane region" description="Helical" evidence="9">
    <location>
        <begin position="758"/>
        <end position="782"/>
    </location>
</feature>
<feature type="non-terminal residue" evidence="11">
    <location>
        <position position="807"/>
    </location>
</feature>
<evidence type="ECO:0000313" key="11">
    <source>
        <dbReference type="EMBL" id="KAF0718485.1"/>
    </source>
</evidence>
<evidence type="ECO:0000256" key="1">
    <source>
        <dbReference type="ARBA" id="ARBA00004141"/>
    </source>
</evidence>
<reference evidence="11" key="1">
    <citation type="submission" date="2019-06" db="EMBL/GenBank/DDBJ databases">
        <title>Genomics analysis of Aphanomyces spp. identifies a new class of oomycete effector associated with host adaptation.</title>
        <authorList>
            <person name="Gaulin E."/>
        </authorList>
    </citation>
    <scope>NUCLEOTIDE SEQUENCE</scope>
    <source>
        <strain evidence="11">CBS 578.67</strain>
    </source>
</reference>
<keyword evidence="6" id="KW-0675">Receptor</keyword>
<dbReference type="GO" id="GO:0004965">
    <property type="term" value="F:G protein-coupled GABA receptor activity"/>
    <property type="evidence" value="ECO:0007669"/>
    <property type="project" value="InterPro"/>
</dbReference>
<evidence type="ECO:0000256" key="6">
    <source>
        <dbReference type="ARBA" id="ARBA00023170"/>
    </source>
</evidence>
<sequence>MATTTAPFDAIRGKCLDAAWVANVSATLGVTPSARDPKTGRLLYPWLRSALQKARFKINDPRQALPTAFQPSCMNSGDLLNGVGERVFVAGGAQASPGTFQGTITLEWNGWPTHSLTSSTMAILLQEVLGYDVTFFQTGSALHATQRMSAEATGQCTPTHINAEIWAASKLQVLSIYANETSVNSNGYVGQAGWFTLTANLNEALKGPSATQGTFQRAYSADFWHEFTRSHDLVNFFSIAKANMPLVAMPRVCPNGTMGCQNGCSKTYACTVAEQNNQTCMVVAMMDPLYDPGFLQASIANNNIPAYFCFSGYDGMQNAVVDAMTRNSTITFYHCEPDLFHLQYQGHLTRIALPRSTPKVVATATGGFGENGYGNPTTNPINVDFPQENLKLYFANVLNSDTFLVDFLNKFQIAQIDINGLLAALVQLSGNPAVTNAPFTAACNWVKANYGKWKSWVDPLPLCTLKAHMQYTMTGCNDSSRMITFLWSLPDPTNASLPYQCDGGTTSLPPPLSTSRSCDWLNSNVDQWTPWLHSKPLCDGTFYNYSVAACGASATRAVGFFWLLPQLANPLLSVECTGGVVLPSNTTVQCDYVPTNSSAYGAMTGLAIVVLLLLVCSTSLVVIFRDRPVIKRAQWPLLVCMICGGICICIYVLLGAGAPSSGLCAARPVTIIFGYTLIFGSLLVKGLRVYWVFKNKSLKKVTVSLWKIAKLLLIMLCVDAVILLAWMVADFPAPTTETTTATEFIGKVDHVSCHSSSFIFSALLIFWKAIITFGGVYVSFLIRDAGSDFQESVWIFASSCVVLLVAL</sequence>
<dbReference type="PANTHER" id="PTHR10519:SF20">
    <property type="entry name" value="G-PROTEIN COUPLED RECEPTOR 156-RELATED"/>
    <property type="match status" value="1"/>
</dbReference>
<evidence type="ECO:0000259" key="10">
    <source>
        <dbReference type="PROSITE" id="PS50259"/>
    </source>
</evidence>
<keyword evidence="4" id="KW-0297">G-protein coupled receptor</keyword>
<keyword evidence="3 9" id="KW-1133">Transmembrane helix</keyword>
<dbReference type="CDD" id="cd15047">
    <property type="entry name" value="7tmC_GABA-B-like"/>
    <property type="match status" value="1"/>
</dbReference>
<evidence type="ECO:0000256" key="3">
    <source>
        <dbReference type="ARBA" id="ARBA00022989"/>
    </source>
</evidence>
<dbReference type="EMBL" id="VJMH01000144">
    <property type="protein sequence ID" value="KAF0718485.1"/>
    <property type="molecule type" value="Genomic_DNA"/>
</dbReference>
<comment type="subcellular location">
    <subcellularLocation>
        <location evidence="1">Membrane</location>
        <topology evidence="1">Multi-pass membrane protein</topology>
    </subcellularLocation>
</comment>